<sequence>MDSYHNKNEDEMLNASLNQSNMDNRYPLANYPNKSLQNTNYKDWLTMCEGTPVVFASEAQAFKVLGATIARVLGLIPAVGPLLSSLVSIFWPTLQTPNTIWQDMMKYVADLIRQELTTYTINQATRNLTGLYESLNIYNRALAAWKINKNHFASAELVRGYINDLHIRFGADIQADFTLKGYETILLPSYASAANLHLLLLRDISVYGKELGYSQQDLDFYYGEQKHYTERYSNHCVNKYNAGLNLEKQKGWSSFNRYRRDMTLLVLDLVALFPLYDLRIYPSKDDNINVKSELTREIYSDVINAHVYLVLNEDMAYFAQAEALYTRQPHLFTWLRGFRFVTNSISSWTFLSGSQNKYSYTNNNSIFNGPFYGQDTEYGGTSSNMDIAEGSYIYQLWTKNYEYIYPWLDPVNITKINFSVTDNNFSKEVTYGGERINIPTVRTDFDFLIKKDGTGLATHNNYSHILSSILTNGSTAGQKKHGYSFAFTHSSVDQKNSLSFDKITQIPAVKSSDWLFYGNLLKGPGHTGGDLVFLDNGNNFNVRVNFPVQSYRVRIRYAADGNGEMAISVDGTLYTPFNVERTFSNNNYNDLKFEDFKVIDTPLIYNASYEGAKSIFLYNNSNKRVIIDKIEFIPIGKSALEYESKQNLEQAQKAVNDLFTNDTKNMLKTDTTDYQIDQVVNWVDCVSEELYVKEKMILRDEIKYAKQQSLSRNLLQNGDFEDTSKGWTTSNTITIQADNPIFKGHYLNMSGAREIDGTIFPTYIYQKIDESKLKPYTRYQVRGFVGSSKGLEFVVTRYGKETDAIMNVPNDWPYIQPNSSCGDYHRCDTSSEPVMYQGYPTPLPEGYAPDLGLLCQNSLGKKHVVCHDRHQFDFHITTGELDINTNLGIQVLFKISSPDGYATLNNLEVIEEGPLSGESLERVKHREKKWKQNMEAKRLETQQAYNAAKQVVDSLFTNAKDESLRFDTTLTHIMNAEHWVQSIPYVDNAWSSDIPGTSNDLYVELEARLAQARYLYDAQNVITNGNFTQGLMGWHATRDVEVQQMNGASVLVLSNWSAGASQNVHAQHHQGYVLRVIARKEGTGKGYVTMMDCNNNQETLTFTSCEEGYITKTVEVFPDTDSVRIEIGETEGSFYIESIELNCMKGYYDQKSDSIYDQGYNNNYNQNSSNMHNQGYKNNYNQNGSSAKFLKR</sequence>
<dbReference type="Gene3D" id="1.20.190.10">
    <property type="entry name" value="Pesticidal crystal protein, N-terminal domain"/>
    <property type="match status" value="1"/>
</dbReference>
<evidence type="ECO:0000259" key="10">
    <source>
        <dbReference type="Pfam" id="PF17997"/>
    </source>
</evidence>
<dbReference type="Pfam" id="PF03944">
    <property type="entry name" value="Endotoxin_C"/>
    <property type="match status" value="1"/>
</dbReference>
<feature type="domain" description="Pesticidal crystal protein" evidence="8">
    <location>
        <begin position="503"/>
        <end position="635"/>
    </location>
</feature>
<dbReference type="InterPro" id="IPR005639">
    <property type="entry name" value="Pest_crys_dom_I"/>
</dbReference>
<dbReference type="GO" id="GO:0030435">
    <property type="term" value="P:sporulation resulting in formation of a cellular spore"/>
    <property type="evidence" value="ECO:0007669"/>
    <property type="project" value="UniProtKB-KW"/>
</dbReference>
<feature type="domain" description="Pesticidal crystal protein Cry" evidence="10">
    <location>
        <begin position="832"/>
        <end position="913"/>
    </location>
</feature>
<dbReference type="GO" id="GO:0090729">
    <property type="term" value="F:toxin activity"/>
    <property type="evidence" value="ECO:0007669"/>
    <property type="project" value="UniProtKB-KW"/>
</dbReference>
<dbReference type="Pfam" id="PF03945">
    <property type="entry name" value="Endotoxin_N"/>
    <property type="match status" value="1"/>
</dbReference>
<keyword evidence="4" id="KW-0843">Virulence</keyword>
<evidence type="ECO:0000256" key="1">
    <source>
        <dbReference type="ARBA" id="ARBA00007819"/>
    </source>
</evidence>
<evidence type="ECO:0000256" key="2">
    <source>
        <dbReference type="ARBA" id="ARBA00022656"/>
    </source>
</evidence>
<evidence type="ECO:0000259" key="12">
    <source>
        <dbReference type="Pfam" id="PF21463"/>
    </source>
</evidence>
<dbReference type="SUPFAM" id="SSF56849">
    <property type="entry name" value="delta-Endotoxin (insectocide), N-terminal domain"/>
    <property type="match status" value="1"/>
</dbReference>
<evidence type="ECO:0000259" key="8">
    <source>
        <dbReference type="Pfam" id="PF03944"/>
    </source>
</evidence>
<evidence type="ECO:0000256" key="5">
    <source>
        <dbReference type="ARBA" id="ARBA00029653"/>
    </source>
</evidence>
<feature type="region of interest" description="Disordered" evidence="6">
    <location>
        <begin position="1161"/>
        <end position="1192"/>
    </location>
</feature>
<keyword evidence="2" id="KW-0800">Toxin</keyword>
<dbReference type="GO" id="GO:0001907">
    <property type="term" value="P:symbiont-mediated killing of host cell"/>
    <property type="evidence" value="ECO:0007669"/>
    <property type="project" value="InterPro"/>
</dbReference>
<dbReference type="InterPro" id="IPR041587">
    <property type="entry name" value="Cry_V"/>
</dbReference>
<gene>
    <name evidence="13" type="primary">cryX</name>
</gene>
<dbReference type="Gene3D" id="2.100.10.10">
    <property type="entry name" value="Pesticidal crystal protein, central domain"/>
    <property type="match status" value="1"/>
</dbReference>
<dbReference type="PANTHER" id="PTHR37003:SF2">
    <property type="entry name" value="PESTICIDAL CRYSTAL PROTEIN N-TERMINAL DOMAIN-CONTAINING PROTEIN"/>
    <property type="match status" value="1"/>
</dbReference>
<dbReference type="InterPro" id="IPR008979">
    <property type="entry name" value="Galactose-bd-like_sf"/>
</dbReference>
<dbReference type="InterPro" id="IPR054544">
    <property type="entry name" value="Pest_crys_Cry1Aa_dom-IV"/>
</dbReference>
<organism evidence="13">
    <name type="scientific">Bacillus thuringiensis serovar vazensis</name>
    <dbReference type="NCBI Taxonomy" id="180867"/>
    <lineage>
        <taxon>Bacteria</taxon>
        <taxon>Bacillati</taxon>
        <taxon>Bacillota</taxon>
        <taxon>Bacilli</taxon>
        <taxon>Bacillales</taxon>
        <taxon>Bacillaceae</taxon>
        <taxon>Bacillus</taxon>
        <taxon>Bacillus cereus group</taxon>
    </lineage>
</organism>
<dbReference type="SUPFAM" id="SSF51096">
    <property type="entry name" value="delta-Endotoxin (insectocide), middle domain"/>
    <property type="match status" value="1"/>
</dbReference>
<dbReference type="InterPro" id="IPR036716">
    <property type="entry name" value="Pest_crys_N_sf"/>
</dbReference>
<keyword evidence="3" id="KW-0749">Sporulation</keyword>
<proteinExistence type="inferred from homology"/>
<evidence type="ECO:0000259" key="11">
    <source>
        <dbReference type="Pfam" id="PF18449"/>
    </source>
</evidence>
<evidence type="ECO:0000256" key="4">
    <source>
        <dbReference type="ARBA" id="ARBA00023026"/>
    </source>
</evidence>
<feature type="domain" description="Pesticidal crystal protein Cry" evidence="10">
    <location>
        <begin position="715"/>
        <end position="814"/>
    </location>
</feature>
<dbReference type="AlphaFoldDB" id="I6QMA0"/>
<dbReference type="GO" id="GO:0005102">
    <property type="term" value="F:signaling receptor binding"/>
    <property type="evidence" value="ECO:0007669"/>
    <property type="project" value="InterPro"/>
</dbReference>
<name>I6QMA0_BACTU</name>
<dbReference type="InterPro" id="IPR001178">
    <property type="entry name" value="Pest_cryst_dom_II"/>
</dbReference>
<feature type="domain" description="Pesticidal crystal protein" evidence="9">
    <location>
        <begin position="72"/>
        <end position="277"/>
    </location>
</feature>
<evidence type="ECO:0000256" key="3">
    <source>
        <dbReference type="ARBA" id="ARBA00022969"/>
    </source>
</evidence>
<dbReference type="Pfam" id="PF00555">
    <property type="entry name" value="Endotoxin_M"/>
    <property type="match status" value="1"/>
</dbReference>
<evidence type="ECO:0000313" key="13">
    <source>
        <dbReference type="EMBL" id="AFM37572.1"/>
    </source>
</evidence>
<feature type="domain" description="Pesticidal crystal protein Cry1Aa" evidence="11">
    <location>
        <begin position="646"/>
        <end position="708"/>
    </location>
</feature>
<dbReference type="InterPro" id="IPR005638">
    <property type="entry name" value="Pest_crys_dom-III"/>
</dbReference>
<dbReference type="InterPro" id="IPR036399">
    <property type="entry name" value="Pest_cryst_cen_dom_sf"/>
</dbReference>
<evidence type="ECO:0000259" key="7">
    <source>
        <dbReference type="Pfam" id="PF00555"/>
    </source>
</evidence>
<protein>
    <recommendedName>
        <fullName evidence="5">Crystaline entomocidal protoxin</fullName>
    </recommendedName>
</protein>
<dbReference type="Gene3D" id="2.60.120.260">
    <property type="entry name" value="Galactose-binding domain-like"/>
    <property type="match status" value="3"/>
</dbReference>
<dbReference type="InterPro" id="IPR048645">
    <property type="entry name" value="Cry1Ac-like_dom-VII"/>
</dbReference>
<feature type="domain" description="Pesticidal crystal protein" evidence="7">
    <location>
        <begin position="290"/>
        <end position="493"/>
    </location>
</feature>
<dbReference type="Pfam" id="PF18449">
    <property type="entry name" value="Endotoxin_C2"/>
    <property type="match status" value="1"/>
</dbReference>
<comment type="similarity">
    <text evidence="1">Belongs to the delta endotoxin family.</text>
</comment>
<evidence type="ECO:0000259" key="9">
    <source>
        <dbReference type="Pfam" id="PF03945"/>
    </source>
</evidence>
<reference evidence="13" key="1">
    <citation type="submission" date="2012-03" db="EMBL/GenBank/DDBJ databases">
        <title>Characterization of Bacillus thuringiensis serovar vazensis.</title>
        <authorList>
            <person name="Soufiane B."/>
            <person name="Cote J.-C."/>
        </authorList>
    </citation>
    <scope>NUCLEOTIDE SEQUENCE</scope>
    <source>
        <strain evidence="13">BGSC 4CE1</strain>
    </source>
</reference>
<dbReference type="CDD" id="cd04085">
    <property type="entry name" value="delta_endotoxin_C"/>
    <property type="match status" value="1"/>
</dbReference>
<dbReference type="InterPro" id="IPR038979">
    <property type="entry name" value="Pest_crys"/>
</dbReference>
<dbReference type="Pfam" id="PF21463">
    <property type="entry name" value="Cry1Ac_dom-VII"/>
    <property type="match status" value="1"/>
</dbReference>
<accession>I6QMA0</accession>
<evidence type="ECO:0000256" key="6">
    <source>
        <dbReference type="SAM" id="MobiDB-lite"/>
    </source>
</evidence>
<dbReference type="SUPFAM" id="SSF49785">
    <property type="entry name" value="Galactose-binding domain-like"/>
    <property type="match status" value="1"/>
</dbReference>
<feature type="domain" description="Cry1Ac-like" evidence="12">
    <location>
        <begin position="1026"/>
        <end position="1104"/>
    </location>
</feature>
<feature type="compositionally biased region" description="Low complexity" evidence="6">
    <location>
        <begin position="1161"/>
        <end position="1186"/>
    </location>
</feature>
<dbReference type="PANTHER" id="PTHR37003">
    <property type="entry name" value="ENDOTOXIN_N DOMAIN-CONTAINING PROTEIN-RELATED"/>
    <property type="match status" value="1"/>
</dbReference>
<dbReference type="Pfam" id="PF17997">
    <property type="entry name" value="Cry1Ac_D5"/>
    <property type="match status" value="2"/>
</dbReference>
<dbReference type="EMBL" id="JQ859964">
    <property type="protein sequence ID" value="AFM37572.1"/>
    <property type="molecule type" value="Genomic_DNA"/>
</dbReference>